<dbReference type="AlphaFoldDB" id="A0A1U9LG00"/>
<accession>A0A1U9LG00</accession>
<evidence type="ECO:0000313" key="2">
    <source>
        <dbReference type="Proteomes" id="UP000189055"/>
    </source>
</evidence>
<dbReference type="EMBL" id="CP014687">
    <property type="protein sequence ID" value="AQT05386.1"/>
    <property type="molecule type" value="Genomic_DNA"/>
</dbReference>
<dbReference type="RefSeq" id="WP_077931165.1">
    <property type="nucleotide sequence ID" value="NZ_CP014687.1"/>
</dbReference>
<gene>
    <name evidence="1" type="ORF">A0U91_11505</name>
</gene>
<sequence length="280" mass="31750">MSDKNPVLSIAYCLETDRFEAARTAHLHQKDTFYCPKCHILVTPARSCKHNYFFRALKILHDTNCRYHKEPTEATGTGTPKTGDPIDQPLLIPNFLGKIKRIPRIGRPDPAELAALIARAQKLPVLVPGTLEAVVSAWSSLSIPERRKEFLTINGVNRSYDESFEFIGNKECELEDFDWDGKIIQGGAKLTKGSARDYYFVNCYRRFVMNGESVPLNIMLGPDFTKTVQENSFSDFINQDVTVFLHGCRPVFNPERSRLTVTLPKDLRYAGLCLRHKPAL</sequence>
<protein>
    <submittedName>
        <fullName evidence="1">Uncharacterized protein</fullName>
    </submittedName>
</protein>
<dbReference type="KEGG" id="aper:A0U91_11505"/>
<dbReference type="Proteomes" id="UP000189055">
    <property type="component" value="Chromosome"/>
</dbReference>
<name>A0A1U9LG00_9PROT</name>
<reference evidence="1 2" key="1">
    <citation type="submission" date="2016-03" db="EMBL/GenBank/DDBJ databases">
        <title>Acetic acid bacteria sequencing.</title>
        <authorList>
            <person name="Brandt J."/>
            <person name="Jakob F."/>
            <person name="Vogel R.F."/>
        </authorList>
    </citation>
    <scope>NUCLEOTIDE SEQUENCE [LARGE SCALE GENOMIC DNA]</scope>
    <source>
        <strain evidence="1 2">TMW2.1084</strain>
    </source>
</reference>
<evidence type="ECO:0000313" key="1">
    <source>
        <dbReference type="EMBL" id="AQT05386.1"/>
    </source>
</evidence>
<proteinExistence type="predicted"/>
<organism evidence="1 2">
    <name type="scientific">Acetobacter persici</name>
    <dbReference type="NCBI Taxonomy" id="1076596"/>
    <lineage>
        <taxon>Bacteria</taxon>
        <taxon>Pseudomonadati</taxon>
        <taxon>Pseudomonadota</taxon>
        <taxon>Alphaproteobacteria</taxon>
        <taxon>Acetobacterales</taxon>
        <taxon>Acetobacteraceae</taxon>
        <taxon>Acetobacter</taxon>
    </lineage>
</organism>